<proteinExistence type="predicted"/>
<dbReference type="AlphaFoldDB" id="A0A9D1UZB6"/>
<accession>A0A9D1UZB6</accession>
<evidence type="ECO:0000313" key="2">
    <source>
        <dbReference type="EMBL" id="HIX03181.1"/>
    </source>
</evidence>
<feature type="chain" id="PRO_5039226287" description="DUF4369 domain-containing protein" evidence="1">
    <location>
        <begin position="22"/>
        <end position="227"/>
    </location>
</feature>
<gene>
    <name evidence="2" type="ORF">H9863_03570</name>
</gene>
<organism evidence="2 3">
    <name type="scientific">Candidatus Odoribacter faecigallinarum</name>
    <dbReference type="NCBI Taxonomy" id="2838706"/>
    <lineage>
        <taxon>Bacteria</taxon>
        <taxon>Pseudomonadati</taxon>
        <taxon>Bacteroidota</taxon>
        <taxon>Bacteroidia</taxon>
        <taxon>Bacteroidales</taxon>
        <taxon>Odoribacteraceae</taxon>
        <taxon>Odoribacter</taxon>
    </lineage>
</organism>
<evidence type="ECO:0008006" key="4">
    <source>
        <dbReference type="Google" id="ProtNLM"/>
    </source>
</evidence>
<evidence type="ECO:0000313" key="3">
    <source>
        <dbReference type="Proteomes" id="UP000824202"/>
    </source>
</evidence>
<reference evidence="2" key="2">
    <citation type="submission" date="2021-04" db="EMBL/GenBank/DDBJ databases">
        <authorList>
            <person name="Gilroy R."/>
        </authorList>
    </citation>
    <scope>NUCLEOTIDE SEQUENCE</scope>
    <source>
        <strain evidence="2">23274</strain>
    </source>
</reference>
<dbReference type="Proteomes" id="UP000824202">
    <property type="component" value="Unassembled WGS sequence"/>
</dbReference>
<name>A0A9D1UZB6_9BACT</name>
<evidence type="ECO:0000256" key="1">
    <source>
        <dbReference type="SAM" id="SignalP"/>
    </source>
</evidence>
<dbReference type="EMBL" id="DXFT01000071">
    <property type="protein sequence ID" value="HIX03181.1"/>
    <property type="molecule type" value="Genomic_DNA"/>
</dbReference>
<keyword evidence="1" id="KW-0732">Signal</keyword>
<dbReference type="PROSITE" id="PS51257">
    <property type="entry name" value="PROKAR_LIPOPROTEIN"/>
    <property type="match status" value="1"/>
</dbReference>
<feature type="signal peptide" evidence="1">
    <location>
        <begin position="1"/>
        <end position="21"/>
    </location>
</feature>
<comment type="caution">
    <text evidence="2">The sequence shown here is derived from an EMBL/GenBank/DDBJ whole genome shotgun (WGS) entry which is preliminary data.</text>
</comment>
<protein>
    <recommendedName>
        <fullName evidence="4">DUF4369 domain-containing protein</fullName>
    </recommendedName>
</protein>
<sequence length="227" mass="25960">MKKICLLMVAFALIMSACNSNKVKIRGEVQGLAGTVKLLAEMPGQQGMVVLAEQNVTDGKINLVTEQLQIPARVWIDIDGKNTLTTFVDTKDQIWVEGKIKFPEEIEVKGSQLDLEYDKLKKLFKEKYEGPLEPIDKNIQKLMAKEKRTANDEVMLGVFMLQRQRYIKARANYVRDLIKANPTQELSLILLQDELQDSTDLQKRLFKTIKVVNKESNLYKTVAEKMQ</sequence>
<reference evidence="2" key="1">
    <citation type="journal article" date="2021" name="PeerJ">
        <title>Extensive microbial diversity within the chicken gut microbiome revealed by metagenomics and culture.</title>
        <authorList>
            <person name="Gilroy R."/>
            <person name="Ravi A."/>
            <person name="Getino M."/>
            <person name="Pursley I."/>
            <person name="Horton D.L."/>
            <person name="Alikhan N.F."/>
            <person name="Baker D."/>
            <person name="Gharbi K."/>
            <person name="Hall N."/>
            <person name="Watson M."/>
            <person name="Adriaenssens E.M."/>
            <person name="Foster-Nyarko E."/>
            <person name="Jarju S."/>
            <person name="Secka A."/>
            <person name="Antonio M."/>
            <person name="Oren A."/>
            <person name="Chaudhuri R.R."/>
            <person name="La Ragione R."/>
            <person name="Hildebrand F."/>
            <person name="Pallen M.J."/>
        </authorList>
    </citation>
    <scope>NUCLEOTIDE SEQUENCE</scope>
    <source>
        <strain evidence="2">23274</strain>
    </source>
</reference>